<keyword evidence="5 8" id="KW-0659">Purine metabolism</keyword>
<evidence type="ECO:0000256" key="1">
    <source>
        <dbReference type="ARBA" id="ARBA00001043"/>
    </source>
</evidence>
<name>I2CPX0_NANGC</name>
<dbReference type="InterPro" id="IPR036817">
    <property type="entry name" value="Transthyretin/HIU_hydrolase_sf"/>
</dbReference>
<sequence length="154" mass="16713">MPASSTTPATSRLTALAAHLSSVSVTSNPKMSPKRSPITSHVLDTTLGKPAQGMPLRLEQQGEHGIGNGNATWTLLGEGLTNADGRVEDLLPSSHTLSPGIYKITFDVAVYFRAINTKSFYPSVTIEFEVERPEEHYHVPLLINPFAYSTYRGS</sequence>
<evidence type="ECO:0000256" key="4">
    <source>
        <dbReference type="ARBA" id="ARBA00011881"/>
    </source>
</evidence>
<dbReference type="GO" id="GO:0006144">
    <property type="term" value="P:purine nucleobase metabolic process"/>
    <property type="evidence" value="ECO:0007669"/>
    <property type="project" value="UniProtKB-KW"/>
</dbReference>
<evidence type="ECO:0000259" key="9">
    <source>
        <dbReference type="Pfam" id="PF00576"/>
    </source>
</evidence>
<comment type="similarity">
    <text evidence="3 8">Belongs to the transthyretin family. 5-hydroxyisourate hydrolase subfamily.</text>
</comment>
<evidence type="ECO:0000256" key="7">
    <source>
        <dbReference type="PIRSR" id="PIRSR600895-51"/>
    </source>
</evidence>
<dbReference type="Pfam" id="PF00576">
    <property type="entry name" value="Transthyretin"/>
    <property type="match status" value="1"/>
</dbReference>
<reference evidence="10" key="1">
    <citation type="journal article" date="2012" name="Bioengineered">
        <title>Additional insights into the genome of the oleaginous model alga Nannochloropsis gaditana.</title>
        <authorList>
            <person name="Jinkerson R.E."/>
            <person name="Radakovits R."/>
            <person name="Posewitz M.C."/>
        </authorList>
    </citation>
    <scope>NUCLEOTIDE SEQUENCE</scope>
    <source>
        <strain evidence="10">CCMP526</strain>
    </source>
</reference>
<comment type="catalytic activity">
    <reaction evidence="1 8">
        <text>5-hydroxyisourate + H2O = 5-hydroxy-2-oxo-4-ureido-2,5-dihydro-1H-imidazole-5-carboxylate + H(+)</text>
        <dbReference type="Rhea" id="RHEA:23736"/>
        <dbReference type="ChEBI" id="CHEBI:15377"/>
        <dbReference type="ChEBI" id="CHEBI:15378"/>
        <dbReference type="ChEBI" id="CHEBI:18072"/>
        <dbReference type="ChEBI" id="CHEBI:58639"/>
        <dbReference type="EC" id="3.5.2.17"/>
    </reaction>
</comment>
<organism evidence="10">
    <name type="scientific">Nannochloropsis gaditana (strain CCMP526)</name>
    <name type="common">Green microalga</name>
    <name type="synonym">Microchloropsis gaditana</name>
    <dbReference type="NCBI Taxonomy" id="1093141"/>
    <lineage>
        <taxon>Eukaryota</taxon>
        <taxon>Sar</taxon>
        <taxon>Stramenopiles</taxon>
        <taxon>Ochrophyta</taxon>
        <taxon>Eustigmatophyceae</taxon>
        <taxon>Eustigmatales</taxon>
        <taxon>Monodopsidaceae</taxon>
        <taxon>Nannochloropsis</taxon>
    </lineage>
</organism>
<comment type="subunit">
    <text evidence="4 8">Homotetramer.</text>
</comment>
<dbReference type="NCBIfam" id="TIGR02962">
    <property type="entry name" value="hdxy_isourate"/>
    <property type="match status" value="1"/>
</dbReference>
<evidence type="ECO:0000256" key="2">
    <source>
        <dbReference type="ARBA" id="ARBA00002704"/>
    </source>
</evidence>
<gene>
    <name evidence="10" type="ORF">NGATSA_2036810</name>
</gene>
<feature type="domain" description="Transthyretin/hydroxyisourate hydrolase" evidence="9">
    <location>
        <begin position="38"/>
        <end position="153"/>
    </location>
</feature>
<dbReference type="SUPFAM" id="SSF49472">
    <property type="entry name" value="Transthyretin (synonym: prealbumin)"/>
    <property type="match status" value="1"/>
</dbReference>
<evidence type="ECO:0000256" key="6">
    <source>
        <dbReference type="ARBA" id="ARBA00022801"/>
    </source>
</evidence>
<dbReference type="CDD" id="cd05822">
    <property type="entry name" value="TLP_HIUase"/>
    <property type="match status" value="1"/>
</dbReference>
<protein>
    <recommendedName>
        <fullName evidence="8">5-hydroxyisourate hydrolase</fullName>
        <shortName evidence="8">HIU hydrolase</shortName>
        <shortName evidence="8">HIUHase</shortName>
        <ecNumber evidence="8">3.5.2.17</ecNumber>
    </recommendedName>
</protein>
<dbReference type="Gene3D" id="2.60.40.180">
    <property type="entry name" value="Transthyretin/hydroxyisourate hydrolase domain"/>
    <property type="match status" value="1"/>
</dbReference>
<feature type="binding site" evidence="7">
    <location>
        <position position="86"/>
    </location>
    <ligand>
        <name>substrate</name>
    </ligand>
</feature>
<dbReference type="GO" id="GO:0033971">
    <property type="term" value="F:hydroxyisourate hydrolase activity"/>
    <property type="evidence" value="ECO:0007669"/>
    <property type="project" value="UniProtKB-EC"/>
</dbReference>
<proteinExistence type="evidence at transcript level"/>
<comment type="function">
    <text evidence="2">Catalyzes the hydrolysis of 5-hydroxyisourate (HIU) to 2-oxo-4-hydroxy-4-carboxy-5-ureidoimidazoline (OHCU).</text>
</comment>
<dbReference type="EMBL" id="JU969969">
    <property type="protein sequence ID" value="AFJ68953.1"/>
    <property type="molecule type" value="mRNA"/>
</dbReference>
<dbReference type="InterPro" id="IPR023416">
    <property type="entry name" value="Transthyretin/HIU_hydrolase_d"/>
</dbReference>
<dbReference type="PANTHER" id="PTHR10395:SF7">
    <property type="entry name" value="5-HYDROXYISOURATE HYDROLASE"/>
    <property type="match status" value="1"/>
</dbReference>
<evidence type="ECO:0000256" key="3">
    <source>
        <dbReference type="ARBA" id="ARBA00009850"/>
    </source>
</evidence>
<keyword evidence="6 8" id="KW-0378">Hydrolase</keyword>
<dbReference type="InterPro" id="IPR014306">
    <property type="entry name" value="Hydroxyisourate_hydrolase"/>
</dbReference>
<accession>I2CPX0</accession>
<evidence type="ECO:0000256" key="8">
    <source>
        <dbReference type="RuleBase" id="RU361270"/>
    </source>
</evidence>
<dbReference type="PRINTS" id="PR00189">
    <property type="entry name" value="TRNSTHYRETIN"/>
</dbReference>
<evidence type="ECO:0000313" key="10">
    <source>
        <dbReference type="EMBL" id="AFJ68953.1"/>
    </source>
</evidence>
<feature type="binding site" evidence="7">
    <location>
        <position position="41"/>
    </location>
    <ligand>
        <name>substrate</name>
    </ligand>
</feature>
<dbReference type="InterPro" id="IPR000895">
    <property type="entry name" value="Transthyretin/HIU_hydrolase"/>
</dbReference>
<evidence type="ECO:0000256" key="5">
    <source>
        <dbReference type="ARBA" id="ARBA00022631"/>
    </source>
</evidence>
<feature type="binding site" evidence="7">
    <location>
        <position position="151"/>
    </location>
    <ligand>
        <name>substrate</name>
    </ligand>
</feature>
<dbReference type="AlphaFoldDB" id="I2CPX0"/>
<reference evidence="10" key="2">
    <citation type="journal article" date="2012" name="Nat. Commun.">
        <title>Draft genome sequence and genetic transformation of the oleaginous alga Nannochloropis gaditana.</title>
        <authorList>
            <person name="Radakovits R."/>
            <person name="Jinkerson R.E."/>
            <person name="Fuerstenberg S.I."/>
            <person name="Tae H."/>
            <person name="Settlage R.E."/>
            <person name="Boore J.L."/>
            <person name="Posewitz M.C."/>
        </authorList>
    </citation>
    <scope>NUCLEOTIDE SEQUENCE</scope>
    <source>
        <strain evidence="10">CCMP526</strain>
    </source>
</reference>
<dbReference type="EC" id="3.5.2.17" evidence="8"/>
<dbReference type="PANTHER" id="PTHR10395">
    <property type="entry name" value="URICASE AND TRANSTHYRETIN-RELATED"/>
    <property type="match status" value="1"/>
</dbReference>